<dbReference type="OrthoDB" id="345021at2"/>
<dbReference type="PROSITE" id="PS00080">
    <property type="entry name" value="MULTICOPPER_OXIDASE2"/>
    <property type="match status" value="1"/>
</dbReference>
<keyword evidence="3" id="KW-0472">Membrane</keyword>
<keyword evidence="3" id="KW-0812">Transmembrane</keyword>
<dbReference type="InterPro" id="IPR011707">
    <property type="entry name" value="Cu-oxidase-like_N"/>
</dbReference>
<evidence type="ECO:0000313" key="7">
    <source>
        <dbReference type="Proteomes" id="UP000293865"/>
    </source>
</evidence>
<reference evidence="6 7" key="1">
    <citation type="submission" date="2019-01" db="EMBL/GenBank/DDBJ databases">
        <title>Agromyces.</title>
        <authorList>
            <person name="Li J."/>
        </authorList>
    </citation>
    <scope>NUCLEOTIDE SEQUENCE [LARGE SCALE GENOMIC DNA]</scope>
    <source>
        <strain evidence="6 7">DSM 15934</strain>
    </source>
</reference>
<feature type="transmembrane region" description="Helical" evidence="3">
    <location>
        <begin position="78"/>
        <end position="97"/>
    </location>
</feature>
<evidence type="ECO:0000313" key="6">
    <source>
        <dbReference type="EMBL" id="RXZ67814.1"/>
    </source>
</evidence>
<keyword evidence="2" id="KW-0560">Oxidoreductase</keyword>
<dbReference type="SUPFAM" id="SSF49503">
    <property type="entry name" value="Cupredoxins"/>
    <property type="match status" value="3"/>
</dbReference>
<dbReference type="EMBL" id="SDPN01000038">
    <property type="protein sequence ID" value="RXZ67814.1"/>
    <property type="molecule type" value="Genomic_DNA"/>
</dbReference>
<dbReference type="InterPro" id="IPR045087">
    <property type="entry name" value="Cu-oxidase_fam"/>
</dbReference>
<proteinExistence type="predicted"/>
<dbReference type="GO" id="GO:0005507">
    <property type="term" value="F:copper ion binding"/>
    <property type="evidence" value="ECO:0007669"/>
    <property type="project" value="InterPro"/>
</dbReference>
<keyword evidence="7" id="KW-1185">Reference proteome</keyword>
<evidence type="ECO:0000256" key="2">
    <source>
        <dbReference type="ARBA" id="ARBA00023002"/>
    </source>
</evidence>
<sequence>MTTTALLLLQSLAGIAGAGLWLAAGFSAGSPAARPSRRERMTVLALAAGGTVALAAAAAMTIVLAGHGWWFAGEKVTVGLPLTLVGLVASGAGIVWWLRGGRVLLARTLMLGGAYAMIAAVLATWLVGYPPQPVATAVLAAAAALATGLTWALLGQRGRRVAAGFAGLLAVLLVGGAGWSWLSDTAAPTIAASGLHLHGASVPTGGAPAVPVTALRTPDDAPGELHAVELTAARHLVTLSSSERVEAWGFGGDGVAGPELRVTEGELVEVSLVNRDIDDGVTLHWHGYDVPNGEDGVAGVTQDAVAPGERFTYRFSADEPGTYWYHTHQAASEGVRRGLYGMLVVEPEGGVAESLDLALPVHRLGGETVIGATDGLQSFTAEEGESVRLRVVNTEQTPIRVTLAGAPFRVAAVDGRDLAGGEAVEHRSVRLGAGARADLVFTMPAEAVRFETDLSAASVVVIAPPGVETDTGEDARLPREVIEVPELDLLAYGDGARPELGPFTAEAELVLDRLPRFVGGAPGYAYAVNGAVFPHIAPIEVREGDVVKITIANRGFDMHPMHVHGHHVLVLSRDGVAATGAPLWLDTVDVRPGEVWELALVADNPGIWMDHCHDLSHAAAGMMMTLAYEGVTTAFEHDAHGNRPE</sequence>
<feature type="transmembrane region" description="Helical" evidence="3">
    <location>
        <begin position="41"/>
        <end position="72"/>
    </location>
</feature>
<dbReference type="Gene3D" id="2.60.40.420">
    <property type="entry name" value="Cupredoxins - blue copper proteins"/>
    <property type="match status" value="3"/>
</dbReference>
<keyword evidence="3" id="KW-1133">Transmembrane helix</keyword>
<dbReference type="InterPro" id="IPR011706">
    <property type="entry name" value="Cu-oxidase_C"/>
</dbReference>
<name>A0A4Q2KQV6_9MICO</name>
<dbReference type="PANTHER" id="PTHR11709">
    <property type="entry name" value="MULTI-COPPER OXIDASE"/>
    <property type="match status" value="1"/>
</dbReference>
<feature type="transmembrane region" description="Helical" evidence="3">
    <location>
        <begin position="109"/>
        <end position="128"/>
    </location>
</feature>
<feature type="domain" description="Plastocyanin-like" evidence="4">
    <location>
        <begin position="529"/>
        <end position="627"/>
    </location>
</feature>
<feature type="transmembrane region" description="Helical" evidence="3">
    <location>
        <begin position="161"/>
        <end position="182"/>
    </location>
</feature>
<evidence type="ECO:0000256" key="3">
    <source>
        <dbReference type="SAM" id="Phobius"/>
    </source>
</evidence>
<dbReference type="AlphaFoldDB" id="A0A4Q2KQV6"/>
<protein>
    <submittedName>
        <fullName evidence="6">Multicopper oxidase family protein</fullName>
    </submittedName>
</protein>
<dbReference type="Pfam" id="PF07732">
    <property type="entry name" value="Cu-oxidase_3"/>
    <property type="match status" value="1"/>
</dbReference>
<feature type="transmembrane region" description="Helical" evidence="3">
    <location>
        <begin position="6"/>
        <end position="29"/>
    </location>
</feature>
<keyword evidence="1" id="KW-0479">Metal-binding</keyword>
<dbReference type="InterPro" id="IPR008972">
    <property type="entry name" value="Cupredoxin"/>
</dbReference>
<evidence type="ECO:0000259" key="4">
    <source>
        <dbReference type="Pfam" id="PF07731"/>
    </source>
</evidence>
<feature type="transmembrane region" description="Helical" evidence="3">
    <location>
        <begin position="134"/>
        <end position="154"/>
    </location>
</feature>
<accession>A0A4Q2KQV6</accession>
<dbReference type="RefSeq" id="WP_129521898.1">
    <property type="nucleotide sequence ID" value="NZ_SDPN01000038.1"/>
</dbReference>
<feature type="domain" description="Plastocyanin-like" evidence="5">
    <location>
        <begin position="238"/>
        <end position="348"/>
    </location>
</feature>
<comment type="caution">
    <text evidence="6">The sequence shown here is derived from an EMBL/GenBank/DDBJ whole genome shotgun (WGS) entry which is preliminary data.</text>
</comment>
<organism evidence="6 7">
    <name type="scientific">Agromyces albus</name>
    <dbReference type="NCBI Taxonomy" id="205332"/>
    <lineage>
        <taxon>Bacteria</taxon>
        <taxon>Bacillati</taxon>
        <taxon>Actinomycetota</taxon>
        <taxon>Actinomycetes</taxon>
        <taxon>Micrococcales</taxon>
        <taxon>Microbacteriaceae</taxon>
        <taxon>Agromyces</taxon>
    </lineage>
</organism>
<evidence type="ECO:0000256" key="1">
    <source>
        <dbReference type="ARBA" id="ARBA00022723"/>
    </source>
</evidence>
<gene>
    <name evidence="6" type="ORF">ESP51_16005</name>
</gene>
<dbReference type="Pfam" id="PF07731">
    <property type="entry name" value="Cu-oxidase_2"/>
    <property type="match status" value="1"/>
</dbReference>
<evidence type="ECO:0000259" key="5">
    <source>
        <dbReference type="Pfam" id="PF07732"/>
    </source>
</evidence>
<dbReference type="GO" id="GO:0016491">
    <property type="term" value="F:oxidoreductase activity"/>
    <property type="evidence" value="ECO:0007669"/>
    <property type="project" value="UniProtKB-KW"/>
</dbReference>
<dbReference type="CDD" id="cd04202">
    <property type="entry name" value="CuRO_D2_2dMcoN_like"/>
    <property type="match status" value="1"/>
</dbReference>
<dbReference type="Proteomes" id="UP000293865">
    <property type="component" value="Unassembled WGS sequence"/>
</dbReference>
<dbReference type="InterPro" id="IPR002355">
    <property type="entry name" value="Cu_oxidase_Cu_BS"/>
</dbReference>